<organism evidence="3 4">
    <name type="scientific">Acidicapsa dinghuensis</name>
    <dbReference type="NCBI Taxonomy" id="2218256"/>
    <lineage>
        <taxon>Bacteria</taxon>
        <taxon>Pseudomonadati</taxon>
        <taxon>Acidobacteriota</taxon>
        <taxon>Terriglobia</taxon>
        <taxon>Terriglobales</taxon>
        <taxon>Acidobacteriaceae</taxon>
        <taxon>Acidicapsa</taxon>
    </lineage>
</organism>
<comment type="similarity">
    <text evidence="1">Belongs to the DNA polymerase type-Y family.</text>
</comment>
<dbReference type="PANTHER" id="PTHR11076:SF33">
    <property type="entry name" value="DNA POLYMERASE KAPPA"/>
    <property type="match status" value="1"/>
</dbReference>
<dbReference type="PANTHER" id="PTHR11076">
    <property type="entry name" value="DNA REPAIR POLYMERASE UMUC / TRANSFERASE FAMILY MEMBER"/>
    <property type="match status" value="1"/>
</dbReference>
<dbReference type="CDD" id="cd00424">
    <property type="entry name" value="PolY"/>
    <property type="match status" value="1"/>
</dbReference>
<dbReference type="Proteomes" id="UP001596091">
    <property type="component" value="Unassembled WGS sequence"/>
</dbReference>
<dbReference type="InterPro" id="IPR017961">
    <property type="entry name" value="DNA_pol_Y-fam_little_finger"/>
</dbReference>
<dbReference type="InterPro" id="IPR043502">
    <property type="entry name" value="DNA/RNA_pol_sf"/>
</dbReference>
<dbReference type="PROSITE" id="PS50173">
    <property type="entry name" value="UMUC"/>
    <property type="match status" value="1"/>
</dbReference>
<evidence type="ECO:0000259" key="2">
    <source>
        <dbReference type="PROSITE" id="PS50173"/>
    </source>
</evidence>
<dbReference type="InterPro" id="IPR043128">
    <property type="entry name" value="Rev_trsase/Diguanyl_cyclase"/>
</dbReference>
<name>A0ABW1EEP1_9BACT</name>
<accession>A0ABW1EEP1</accession>
<proteinExistence type="inferred from homology"/>
<evidence type="ECO:0000313" key="3">
    <source>
        <dbReference type="EMBL" id="MFC5862804.1"/>
    </source>
</evidence>
<reference evidence="4" key="1">
    <citation type="journal article" date="2019" name="Int. J. Syst. Evol. Microbiol.">
        <title>The Global Catalogue of Microorganisms (GCM) 10K type strain sequencing project: providing services to taxonomists for standard genome sequencing and annotation.</title>
        <authorList>
            <consortium name="The Broad Institute Genomics Platform"/>
            <consortium name="The Broad Institute Genome Sequencing Center for Infectious Disease"/>
            <person name="Wu L."/>
            <person name="Ma J."/>
        </authorList>
    </citation>
    <scope>NUCLEOTIDE SEQUENCE [LARGE SCALE GENOMIC DNA]</scope>
    <source>
        <strain evidence="4">JCM 4087</strain>
    </source>
</reference>
<dbReference type="Pfam" id="PF00817">
    <property type="entry name" value="IMS"/>
    <property type="match status" value="1"/>
</dbReference>
<keyword evidence="4" id="KW-1185">Reference proteome</keyword>
<gene>
    <name evidence="3" type="ORF">ACFPT7_10920</name>
</gene>
<protein>
    <submittedName>
        <fullName evidence="3">DNA polymerase</fullName>
    </submittedName>
</protein>
<dbReference type="RefSeq" id="WP_263336706.1">
    <property type="nucleotide sequence ID" value="NZ_JAGSYH010000003.1"/>
</dbReference>
<dbReference type="Gene3D" id="1.10.150.20">
    <property type="entry name" value="5' to 3' exonuclease, C-terminal subdomain"/>
    <property type="match status" value="1"/>
</dbReference>
<dbReference type="EMBL" id="JBHSPH010000002">
    <property type="protein sequence ID" value="MFC5862804.1"/>
    <property type="molecule type" value="Genomic_DNA"/>
</dbReference>
<sequence>MATFAHPVPPPATRRLVTQQPEVNWLFLDLNSYFASVEQEVRPELRNRPVAVVPSLVDTTCCIAASYEAKAFGVKTGTMVKEARELCPNIIFVEGRHELYTEYHKKIVAAVWTCIPVTSIRSIDEMVCQLIGQERPLLAAMDLAKRIKQAIREQVGSTLRCSIGLATNQYLAKVATDMDKPDGLIALTKDILPQALPTLELRDLPGVGARMEKRLNDKGIHTMTDLLAVLERDHGREQAGELWGSVWGERMWHWLRGDDLVEEDRECAKSMGHQHVLAPIFRTPEGAWAVAHKLLHKAAMRMRGDNLWASRISLTIAFQGRTRMKGSSPFGPGRSESWSAEMRLLECQDNPTLIGALLRLWNSRPKDREHQQPFFVSVTLSDLVPDELHSLTLFDSQDGTSERLRLAAAMDTLNHKYGMSTLAPAVMLKAFEAAPTRIAFRSVPEIFDHSKKGISLRL</sequence>
<comment type="caution">
    <text evidence="3">The sequence shown here is derived from an EMBL/GenBank/DDBJ whole genome shotgun (WGS) entry which is preliminary data.</text>
</comment>
<dbReference type="Gene3D" id="3.40.1170.60">
    <property type="match status" value="1"/>
</dbReference>
<dbReference type="Gene3D" id="3.30.70.270">
    <property type="match status" value="1"/>
</dbReference>
<dbReference type="Pfam" id="PF11799">
    <property type="entry name" value="IMS_C"/>
    <property type="match status" value="1"/>
</dbReference>
<dbReference type="InterPro" id="IPR050116">
    <property type="entry name" value="DNA_polymerase-Y"/>
</dbReference>
<evidence type="ECO:0000313" key="4">
    <source>
        <dbReference type="Proteomes" id="UP001596091"/>
    </source>
</evidence>
<dbReference type="SUPFAM" id="SSF56672">
    <property type="entry name" value="DNA/RNA polymerases"/>
    <property type="match status" value="1"/>
</dbReference>
<feature type="domain" description="UmuC" evidence="2">
    <location>
        <begin position="25"/>
        <end position="208"/>
    </location>
</feature>
<dbReference type="InterPro" id="IPR001126">
    <property type="entry name" value="UmuC"/>
</dbReference>
<evidence type="ECO:0000256" key="1">
    <source>
        <dbReference type="ARBA" id="ARBA00010945"/>
    </source>
</evidence>